<dbReference type="Proteomes" id="UP001623592">
    <property type="component" value="Unassembled WGS sequence"/>
</dbReference>
<dbReference type="NCBIfam" id="NF033831">
    <property type="entry name" value="sce7725_fam"/>
    <property type="match status" value="1"/>
</dbReference>
<name>A0ABW8TCJ6_9CLOT</name>
<accession>A0ABW8TCJ6</accession>
<sequence length="312" mass="36432">MYLPYLRGRQFELLALRELLEKKLIGNKIIPIIEPIKPTSTLVKTLKLYTVNKRNLAIIMNPKVGKFISDLRKMQEDDKDNNIVKLLSDSMKKENAIKAYIMTGKISQKIKYKEGKNKFIIINYDRDAIDYYLDVYSDVFPMFTLIPDDRIFKRSVGNGKVLFSDRYKKRERNVDYIKEEDEFFSDDHLFFSEEGYKGFSDYSVVGQEFNDSGFAPLAVAIHIVYFDNKKNLRIRHFVSDSNEDIKDPAGKFGEALRKLVLWVDDNNIPLTEALKQFKELYYTGKYPGLGTVKKLSIMHHIELVNKYLEGEI</sequence>
<dbReference type="EMBL" id="JBJIAA010000005">
    <property type="protein sequence ID" value="MFL0250135.1"/>
    <property type="molecule type" value="Genomic_DNA"/>
</dbReference>
<dbReference type="RefSeq" id="WP_406786805.1">
    <property type="nucleotide sequence ID" value="NZ_JBJIAA010000005.1"/>
</dbReference>
<evidence type="ECO:0000313" key="2">
    <source>
        <dbReference type="Proteomes" id="UP001623592"/>
    </source>
</evidence>
<keyword evidence="2" id="KW-1185">Reference proteome</keyword>
<reference evidence="1 2" key="1">
    <citation type="submission" date="2024-11" db="EMBL/GenBank/DDBJ databases">
        <authorList>
            <person name="Heng Y.C."/>
            <person name="Lim A.C.H."/>
            <person name="Lee J.K.Y."/>
            <person name="Kittelmann S."/>
        </authorList>
    </citation>
    <scope>NUCLEOTIDE SEQUENCE [LARGE SCALE GENOMIC DNA]</scope>
    <source>
        <strain evidence="1 2">WILCCON 0114</strain>
    </source>
</reference>
<comment type="caution">
    <text evidence="1">The sequence shown here is derived from an EMBL/GenBank/DDBJ whole genome shotgun (WGS) entry which is preliminary data.</text>
</comment>
<dbReference type="InterPro" id="IPR047727">
    <property type="entry name" value="Sce7725-like"/>
</dbReference>
<organism evidence="1 2">
    <name type="scientific">Clostridium neuense</name>
    <dbReference type="NCBI Taxonomy" id="1728934"/>
    <lineage>
        <taxon>Bacteria</taxon>
        <taxon>Bacillati</taxon>
        <taxon>Bacillota</taxon>
        <taxon>Clostridia</taxon>
        <taxon>Eubacteriales</taxon>
        <taxon>Clostridiaceae</taxon>
        <taxon>Clostridium</taxon>
    </lineage>
</organism>
<gene>
    <name evidence="1" type="ORF">ACJDT4_06845</name>
</gene>
<evidence type="ECO:0000313" key="1">
    <source>
        <dbReference type="EMBL" id="MFL0250135.1"/>
    </source>
</evidence>
<protein>
    <submittedName>
        <fullName evidence="1">Sce7725 family protein</fullName>
    </submittedName>
</protein>
<proteinExistence type="predicted"/>